<accession>A0A1F5FJ70</accession>
<dbReference type="PANTHER" id="PTHR34477">
    <property type="entry name" value="UPF0213 PROTEIN YHBQ"/>
    <property type="match status" value="1"/>
</dbReference>
<dbReference type="PANTHER" id="PTHR34477:SF5">
    <property type="entry name" value="BSL5627 PROTEIN"/>
    <property type="match status" value="1"/>
</dbReference>
<feature type="domain" description="GIY-YIG" evidence="2">
    <location>
        <begin position="1"/>
        <end position="69"/>
    </location>
</feature>
<dbReference type="InterPro" id="IPR035901">
    <property type="entry name" value="GIY-YIG_endonuc_sf"/>
</dbReference>
<protein>
    <recommendedName>
        <fullName evidence="2">GIY-YIG domain-containing protein</fullName>
    </recommendedName>
</protein>
<sequence length="83" mass="9831">MASDSGTLYLGVTNDLPRRIYEHKNGLVEGFSKKYKCHRLVYFEEYAEVKAAISREKQLKKWNRRKKEILIGTMNPHWSDLMI</sequence>
<dbReference type="SUPFAM" id="SSF82771">
    <property type="entry name" value="GIY-YIG endonuclease"/>
    <property type="match status" value="1"/>
</dbReference>
<evidence type="ECO:0000259" key="2">
    <source>
        <dbReference type="PROSITE" id="PS50164"/>
    </source>
</evidence>
<comment type="caution">
    <text evidence="3">The sequence shown here is derived from an EMBL/GenBank/DDBJ whole genome shotgun (WGS) entry which is preliminary data.</text>
</comment>
<dbReference type="Pfam" id="PF01541">
    <property type="entry name" value="GIY-YIG"/>
    <property type="match status" value="1"/>
</dbReference>
<dbReference type="Gene3D" id="3.40.1440.10">
    <property type="entry name" value="GIY-YIG endonuclease"/>
    <property type="match status" value="1"/>
</dbReference>
<organism evidence="3 4">
    <name type="scientific">Candidatus Collierbacteria bacterium RIFOXYB1_FULL_49_13</name>
    <dbReference type="NCBI Taxonomy" id="1817728"/>
    <lineage>
        <taxon>Bacteria</taxon>
        <taxon>Candidatus Collieribacteriota</taxon>
    </lineage>
</organism>
<dbReference type="EMBL" id="MFAM01000015">
    <property type="protein sequence ID" value="OGD79657.1"/>
    <property type="molecule type" value="Genomic_DNA"/>
</dbReference>
<name>A0A1F5FJ70_9BACT</name>
<evidence type="ECO:0000256" key="1">
    <source>
        <dbReference type="ARBA" id="ARBA00007435"/>
    </source>
</evidence>
<gene>
    <name evidence="3" type="ORF">A2368_00185</name>
</gene>
<dbReference type="Proteomes" id="UP000176682">
    <property type="component" value="Unassembled WGS sequence"/>
</dbReference>
<dbReference type="InterPro" id="IPR050190">
    <property type="entry name" value="UPF0213_domain"/>
</dbReference>
<dbReference type="PROSITE" id="PS50164">
    <property type="entry name" value="GIY_YIG"/>
    <property type="match status" value="1"/>
</dbReference>
<comment type="similarity">
    <text evidence="1">Belongs to the UPF0213 family.</text>
</comment>
<reference evidence="3 4" key="1">
    <citation type="journal article" date="2016" name="Nat. Commun.">
        <title>Thousands of microbial genomes shed light on interconnected biogeochemical processes in an aquifer system.</title>
        <authorList>
            <person name="Anantharaman K."/>
            <person name="Brown C.T."/>
            <person name="Hug L.A."/>
            <person name="Sharon I."/>
            <person name="Castelle C.J."/>
            <person name="Probst A.J."/>
            <person name="Thomas B.C."/>
            <person name="Singh A."/>
            <person name="Wilkins M.J."/>
            <person name="Karaoz U."/>
            <person name="Brodie E.L."/>
            <person name="Williams K.H."/>
            <person name="Hubbard S.S."/>
            <person name="Banfield J.F."/>
        </authorList>
    </citation>
    <scope>NUCLEOTIDE SEQUENCE [LARGE SCALE GENOMIC DNA]</scope>
</reference>
<dbReference type="CDD" id="cd10448">
    <property type="entry name" value="GIY-YIG_unchar_3"/>
    <property type="match status" value="1"/>
</dbReference>
<proteinExistence type="inferred from homology"/>
<evidence type="ECO:0000313" key="3">
    <source>
        <dbReference type="EMBL" id="OGD79657.1"/>
    </source>
</evidence>
<evidence type="ECO:0000313" key="4">
    <source>
        <dbReference type="Proteomes" id="UP000176682"/>
    </source>
</evidence>
<dbReference type="InterPro" id="IPR000305">
    <property type="entry name" value="GIY-YIG_endonuc"/>
</dbReference>
<dbReference type="AlphaFoldDB" id="A0A1F5FJ70"/>